<keyword evidence="14" id="KW-0697">Rotamase</keyword>
<evidence type="ECO:0000256" key="12">
    <source>
        <dbReference type="ARBA" id="ARBA00040743"/>
    </source>
</evidence>
<organism evidence="17 18">
    <name type="scientific">Lichenibacterium minor</name>
    <dbReference type="NCBI Taxonomy" id="2316528"/>
    <lineage>
        <taxon>Bacteria</taxon>
        <taxon>Pseudomonadati</taxon>
        <taxon>Pseudomonadota</taxon>
        <taxon>Alphaproteobacteria</taxon>
        <taxon>Hyphomicrobiales</taxon>
        <taxon>Lichenihabitantaceae</taxon>
        <taxon>Lichenibacterium</taxon>
    </lineage>
</organism>
<evidence type="ECO:0000256" key="10">
    <source>
        <dbReference type="ARBA" id="ARBA00031484"/>
    </source>
</evidence>
<keyword evidence="4" id="KW-0997">Cell inner membrane</keyword>
<dbReference type="Pfam" id="PF13624">
    <property type="entry name" value="SurA_N_3"/>
    <property type="match status" value="1"/>
</dbReference>
<dbReference type="Gene3D" id="1.10.4030.10">
    <property type="entry name" value="Porin chaperone SurA, peptide-binding domain"/>
    <property type="match status" value="1"/>
</dbReference>
<keyword evidence="3" id="KW-1003">Cell membrane</keyword>
<dbReference type="Pfam" id="PF13145">
    <property type="entry name" value="Rotamase_2"/>
    <property type="match status" value="1"/>
</dbReference>
<evidence type="ECO:0000256" key="4">
    <source>
        <dbReference type="ARBA" id="ARBA00022519"/>
    </source>
</evidence>
<evidence type="ECO:0000256" key="5">
    <source>
        <dbReference type="ARBA" id="ARBA00022692"/>
    </source>
</evidence>
<dbReference type="InterPro" id="IPR000297">
    <property type="entry name" value="PPIase_PpiC"/>
</dbReference>
<dbReference type="EMBL" id="QYBB01000011">
    <property type="protein sequence ID" value="RYC31743.1"/>
    <property type="molecule type" value="Genomic_DNA"/>
</dbReference>
<feature type="transmembrane region" description="Helical" evidence="15">
    <location>
        <begin position="12"/>
        <end position="34"/>
    </location>
</feature>
<keyword evidence="7 15" id="KW-0472">Membrane</keyword>
<evidence type="ECO:0000256" key="13">
    <source>
        <dbReference type="ARBA" id="ARBA00042775"/>
    </source>
</evidence>
<evidence type="ECO:0000256" key="14">
    <source>
        <dbReference type="PROSITE-ProRule" id="PRU00278"/>
    </source>
</evidence>
<accession>A0A4Q2U595</accession>
<evidence type="ECO:0000256" key="7">
    <source>
        <dbReference type="ARBA" id="ARBA00023136"/>
    </source>
</evidence>
<evidence type="ECO:0000259" key="16">
    <source>
        <dbReference type="PROSITE" id="PS50198"/>
    </source>
</evidence>
<evidence type="ECO:0000313" key="17">
    <source>
        <dbReference type="EMBL" id="RYC31743.1"/>
    </source>
</evidence>
<dbReference type="AlphaFoldDB" id="A0A4Q2U595"/>
<sequence>MLGGIRAAQSTWIGKALTTLIFGVILIAFVIWGIGDPFRGGSANAVAQVGDVTITTAAYRQAYQADLQDIQRRTRRAVTNEEAHRIGLDARVLSRLMSNAALDDRAQSFGLAISDRQIAKGILSDPSFAGPGGAFDRARFNEVLRDNNFTEASFIREQRGTYLRQELVGALIGGIEAPTAAIDALHRYEDETRSLDAIALPASAAGPAPVPDDAAARAYYDGHKAAFTAPQYRKLVVLAVTPATVAKPDDVSEADAQALYEKDKAARFSTPEKRHVSQVVFPTEDAAAAFVRRVRAGEPFADAVKADGLGDKLVDLGTVAKEAIFDRAVADAAFGLPAMGITDPVKGTFGTVVAQVDAVEPGATQPFAAVAPDLKREIAGRRAGAALTALHDRIEDARASGKTLAEAAAAAGLQVRTIDTIDAQGKGRDGAPVAGLVDGPDLLKAAFASDIGVDNDTLSTPDGGTVWFEVAGIDPARPLTFDEAKAKVQAVWTEEETSRRLDAKAAELVRDIDAGTQTMEGVAASLGLAVEHVADAKRAGAAGLPPGVVAKAFDVPVGSAGSAATGPTGRTLFKVIDSVTPPLDPDAENIKRIAQRYGAALQDAVINDYLGTLGAKLGTKVNQAAVQQASSGAGY</sequence>
<evidence type="ECO:0000256" key="3">
    <source>
        <dbReference type="ARBA" id="ARBA00022475"/>
    </source>
</evidence>
<dbReference type="InterPro" id="IPR027304">
    <property type="entry name" value="Trigger_fact/SurA_dom_sf"/>
</dbReference>
<feature type="domain" description="PpiC" evidence="16">
    <location>
        <begin position="271"/>
        <end position="358"/>
    </location>
</feature>
<dbReference type="PROSITE" id="PS50198">
    <property type="entry name" value="PPIC_PPIASE_2"/>
    <property type="match status" value="1"/>
</dbReference>
<evidence type="ECO:0000256" key="8">
    <source>
        <dbReference type="ARBA" id="ARBA00023186"/>
    </source>
</evidence>
<dbReference type="GO" id="GO:0005886">
    <property type="term" value="C:plasma membrane"/>
    <property type="evidence" value="ECO:0007669"/>
    <property type="project" value="UniProtKB-SubCell"/>
</dbReference>
<protein>
    <recommendedName>
        <fullName evidence="2">Parvulin-like PPIase</fullName>
    </recommendedName>
    <alternativeName>
        <fullName evidence="9">Peptidyl-prolyl cis-trans isomerase plp</fullName>
    </alternativeName>
    <alternativeName>
        <fullName evidence="12">Periplasmic chaperone PpiD</fullName>
    </alternativeName>
    <alternativeName>
        <fullName evidence="13">Periplasmic folding chaperone</fullName>
    </alternativeName>
    <alternativeName>
        <fullName evidence="10">Rotamase plp</fullName>
    </alternativeName>
</protein>
<dbReference type="RefSeq" id="WP_129226607.1">
    <property type="nucleotide sequence ID" value="NZ_QYBB01000011.1"/>
</dbReference>
<dbReference type="GO" id="GO:0003755">
    <property type="term" value="F:peptidyl-prolyl cis-trans isomerase activity"/>
    <property type="evidence" value="ECO:0007669"/>
    <property type="project" value="UniProtKB-KW"/>
</dbReference>
<dbReference type="SUPFAM" id="SSF54534">
    <property type="entry name" value="FKBP-like"/>
    <property type="match status" value="1"/>
</dbReference>
<name>A0A4Q2U595_9HYPH</name>
<evidence type="ECO:0000256" key="1">
    <source>
        <dbReference type="ARBA" id="ARBA00004382"/>
    </source>
</evidence>
<dbReference type="SUPFAM" id="SSF109998">
    <property type="entry name" value="Triger factor/SurA peptide-binding domain-like"/>
    <property type="match status" value="1"/>
</dbReference>
<dbReference type="InterPro" id="IPR052029">
    <property type="entry name" value="PpiD_chaperone"/>
</dbReference>
<reference evidence="17 18" key="1">
    <citation type="submission" date="2018-12" db="EMBL/GenBank/DDBJ databases">
        <authorList>
            <person name="Grouzdev D.S."/>
            <person name="Krutkina M.S."/>
        </authorList>
    </citation>
    <scope>NUCLEOTIDE SEQUENCE [LARGE SCALE GENOMIC DNA]</scope>
    <source>
        <strain evidence="17 18">RmlP026</strain>
    </source>
</reference>
<proteinExistence type="inferred from homology"/>
<evidence type="ECO:0000256" key="2">
    <source>
        <dbReference type="ARBA" id="ARBA00018370"/>
    </source>
</evidence>
<comment type="similarity">
    <text evidence="11">Belongs to the PpiD chaperone family.</text>
</comment>
<comment type="caution">
    <text evidence="17">The sequence shown here is derived from an EMBL/GenBank/DDBJ whole genome shotgun (WGS) entry which is preliminary data.</text>
</comment>
<evidence type="ECO:0000256" key="15">
    <source>
        <dbReference type="SAM" id="Phobius"/>
    </source>
</evidence>
<keyword evidence="5 15" id="KW-0812">Transmembrane</keyword>
<dbReference type="Gene3D" id="3.10.50.40">
    <property type="match status" value="1"/>
</dbReference>
<evidence type="ECO:0000256" key="9">
    <source>
        <dbReference type="ARBA" id="ARBA00030642"/>
    </source>
</evidence>
<dbReference type="PANTHER" id="PTHR47529">
    <property type="entry name" value="PEPTIDYL-PROLYL CIS-TRANS ISOMERASE D"/>
    <property type="match status" value="1"/>
</dbReference>
<dbReference type="OrthoDB" id="9768393at2"/>
<dbReference type="PANTHER" id="PTHR47529:SF1">
    <property type="entry name" value="PERIPLASMIC CHAPERONE PPID"/>
    <property type="match status" value="1"/>
</dbReference>
<keyword evidence="14 17" id="KW-0413">Isomerase</keyword>
<gene>
    <name evidence="17" type="ORF">D3273_11420</name>
</gene>
<comment type="subcellular location">
    <subcellularLocation>
        <location evidence="1">Cell inner membrane</location>
        <topology evidence="1">Single-pass type II membrane protein</topology>
        <orientation evidence="1">Periplasmic side</orientation>
    </subcellularLocation>
</comment>
<keyword evidence="18" id="KW-1185">Reference proteome</keyword>
<reference evidence="17 18" key="2">
    <citation type="submission" date="2019-02" db="EMBL/GenBank/DDBJ databases">
        <title>'Lichenibacterium ramalinii' gen. nov. sp. nov., 'Lichenibacterium minor' gen. nov. sp. nov.</title>
        <authorList>
            <person name="Pankratov T."/>
        </authorList>
    </citation>
    <scope>NUCLEOTIDE SEQUENCE [LARGE SCALE GENOMIC DNA]</scope>
    <source>
        <strain evidence="17 18">RmlP026</strain>
    </source>
</reference>
<evidence type="ECO:0000313" key="18">
    <source>
        <dbReference type="Proteomes" id="UP000290759"/>
    </source>
</evidence>
<evidence type="ECO:0000256" key="11">
    <source>
        <dbReference type="ARBA" id="ARBA00038408"/>
    </source>
</evidence>
<keyword evidence="8" id="KW-0143">Chaperone</keyword>
<dbReference type="Proteomes" id="UP000290759">
    <property type="component" value="Unassembled WGS sequence"/>
</dbReference>
<keyword evidence="6 15" id="KW-1133">Transmembrane helix</keyword>
<dbReference type="InterPro" id="IPR046357">
    <property type="entry name" value="PPIase_dom_sf"/>
</dbReference>
<evidence type="ECO:0000256" key="6">
    <source>
        <dbReference type="ARBA" id="ARBA00022989"/>
    </source>
</evidence>